<dbReference type="PANTHER" id="PTHR43283:SF3">
    <property type="entry name" value="BETA-LACTAMASE FAMILY PROTEIN (AFU_ORTHOLOGUE AFUA_5G07500)"/>
    <property type="match status" value="1"/>
</dbReference>
<dbReference type="EMBL" id="JBHRWW010000007">
    <property type="protein sequence ID" value="MFC3689004.1"/>
    <property type="molecule type" value="Genomic_DNA"/>
</dbReference>
<dbReference type="RefSeq" id="WP_340293269.1">
    <property type="nucleotide sequence ID" value="NZ_JBBEOI010000102.1"/>
</dbReference>
<dbReference type="Gene3D" id="3.40.710.10">
    <property type="entry name" value="DD-peptidase/beta-lactamase superfamily"/>
    <property type="match status" value="1"/>
</dbReference>
<keyword evidence="3" id="KW-1185">Reference proteome</keyword>
<dbReference type="InterPro" id="IPR001466">
    <property type="entry name" value="Beta-lactam-related"/>
</dbReference>
<dbReference type="PANTHER" id="PTHR43283">
    <property type="entry name" value="BETA-LACTAMASE-RELATED"/>
    <property type="match status" value="1"/>
</dbReference>
<organism evidence="2 3">
    <name type="scientific">Aquipuribacter hungaricus</name>
    <dbReference type="NCBI Taxonomy" id="545624"/>
    <lineage>
        <taxon>Bacteria</taxon>
        <taxon>Bacillati</taxon>
        <taxon>Actinomycetota</taxon>
        <taxon>Actinomycetes</taxon>
        <taxon>Micrococcales</taxon>
        <taxon>Intrasporangiaceae</taxon>
        <taxon>Aquipuribacter</taxon>
    </lineage>
</organism>
<accession>A0ABV7WGQ0</accession>
<sequence>MTSPRDPTVPVRALLDGWVASGRVPGYVVALRHAGTTHVLHGGTADAAGAVPVTPATVFRLSSVSKLVGAVLALALVDDGTLGLDDPVGTWLPGLASPGVLRDRLGPLDDVVPAERPVTVRHLLTGTSGWGGIWEPCPLAEAVDRAGVGPGPWAPDLDPETYVDRLAGIPLAAQPGTTWLYHVGSDLLGVVLARAAGRPVSELLRDRVTGPLGLGSTGFWAPAERLSAAWWATEDGGLRVVDTPDGRFSRPPAFESLAAGLVSTAEDVLGLLTAVADGGGGVLRPATVAEMTRDQLTPGQRAGEQEFLGAGVSWGLHVGVDVGQDPAWGGPGRWGWDGGTGTSAWVDPGRDVAAVVLTQRGMLTTEDSLEPFWRAVAAGVG</sequence>
<dbReference type="EC" id="3.-.-.-" evidence="2"/>
<reference evidence="3" key="1">
    <citation type="journal article" date="2019" name="Int. J. Syst. Evol. Microbiol.">
        <title>The Global Catalogue of Microorganisms (GCM) 10K type strain sequencing project: providing services to taxonomists for standard genome sequencing and annotation.</title>
        <authorList>
            <consortium name="The Broad Institute Genomics Platform"/>
            <consortium name="The Broad Institute Genome Sequencing Center for Infectious Disease"/>
            <person name="Wu L."/>
            <person name="Ma J."/>
        </authorList>
    </citation>
    <scope>NUCLEOTIDE SEQUENCE [LARGE SCALE GENOMIC DNA]</scope>
    <source>
        <strain evidence="3">NCAIM B.02333</strain>
    </source>
</reference>
<evidence type="ECO:0000313" key="2">
    <source>
        <dbReference type="EMBL" id="MFC3689004.1"/>
    </source>
</evidence>
<gene>
    <name evidence="2" type="ORF">ACFOLH_11690</name>
</gene>
<evidence type="ECO:0000313" key="3">
    <source>
        <dbReference type="Proteomes" id="UP001595685"/>
    </source>
</evidence>
<dbReference type="Pfam" id="PF00144">
    <property type="entry name" value="Beta-lactamase"/>
    <property type="match status" value="1"/>
</dbReference>
<dbReference type="SUPFAM" id="SSF56601">
    <property type="entry name" value="beta-lactamase/transpeptidase-like"/>
    <property type="match status" value="1"/>
</dbReference>
<dbReference type="InterPro" id="IPR050789">
    <property type="entry name" value="Diverse_Enzym_Activities"/>
</dbReference>
<name>A0ABV7WGQ0_9MICO</name>
<proteinExistence type="predicted"/>
<feature type="domain" description="Beta-lactamase-related" evidence="1">
    <location>
        <begin position="12"/>
        <end position="363"/>
    </location>
</feature>
<dbReference type="Proteomes" id="UP001595685">
    <property type="component" value="Unassembled WGS sequence"/>
</dbReference>
<evidence type="ECO:0000259" key="1">
    <source>
        <dbReference type="Pfam" id="PF00144"/>
    </source>
</evidence>
<dbReference type="GO" id="GO:0016787">
    <property type="term" value="F:hydrolase activity"/>
    <property type="evidence" value="ECO:0007669"/>
    <property type="project" value="UniProtKB-KW"/>
</dbReference>
<comment type="caution">
    <text evidence="2">The sequence shown here is derived from an EMBL/GenBank/DDBJ whole genome shotgun (WGS) entry which is preliminary data.</text>
</comment>
<protein>
    <submittedName>
        <fullName evidence="2">Serine hydrolase domain-containing protein</fullName>
        <ecNumber evidence="2">3.-.-.-</ecNumber>
    </submittedName>
</protein>
<dbReference type="InterPro" id="IPR012338">
    <property type="entry name" value="Beta-lactam/transpept-like"/>
</dbReference>
<keyword evidence="2" id="KW-0378">Hydrolase</keyword>